<dbReference type="EMBL" id="KY052836">
    <property type="protein sequence ID" value="ASF00442.1"/>
    <property type="molecule type" value="Genomic_DNA"/>
</dbReference>
<organism evidence="1">
    <name type="scientific">uncultured virus</name>
    <dbReference type="NCBI Taxonomy" id="340016"/>
    <lineage>
        <taxon>Viruses</taxon>
        <taxon>environmental samples</taxon>
    </lineage>
</organism>
<proteinExistence type="predicted"/>
<reference evidence="1" key="2">
    <citation type="journal article" date="2017" name="Nat. Commun.">
        <title>Single-virus genomics reveals hidden cosmopolitan and abundant viruses.</title>
        <authorList>
            <person name="Martinez-Hernandez F."/>
            <person name="Fornas O."/>
            <person name="Lluesma Gomez M."/>
            <person name="Bolduc B."/>
            <person name="de la Cruz Pena M.J."/>
            <person name="Martinez J.M."/>
            <person name="Anton J."/>
            <person name="Gasol J.M."/>
            <person name="Rosselli R."/>
            <person name="Rodriguez-Valera F."/>
            <person name="Sullivan M.B."/>
            <person name="Acinas S.G."/>
            <person name="Martinez-Garcia M."/>
        </authorList>
    </citation>
    <scope>NUCLEOTIDE SEQUENCE</scope>
</reference>
<sequence length="222" mass="26176">MYLNANIPPIECYVRGNYLRDQKDSHDKYFECVIFGFTSIPKQVPLFHYMMTDGGIWWRAPISAFCKKPDVKELPLNELMLWDSFSYNVSVTKFYQLDGCKMIYTSRRKKQREGTYLFTIDWCAGDYNELDFGYAEKPDQHKCGHVIELDDGNYAIQPNNRLRIFDPSMAADPSKPLIHRLVNTRIWSVEDTSKWITDEVQEGSYDYEYKEIKDGKEEKHSK</sequence>
<name>A0A218MMC1_9VIRU</name>
<protein>
    <submittedName>
        <fullName evidence="1">Uncharacterized protein</fullName>
    </submittedName>
</protein>
<evidence type="ECO:0000313" key="1">
    <source>
        <dbReference type="EMBL" id="ASF00442.1"/>
    </source>
</evidence>
<reference evidence="1" key="1">
    <citation type="submission" date="2016-10" db="EMBL/GenBank/DDBJ databases">
        <authorList>
            <person name="Varghese N."/>
        </authorList>
    </citation>
    <scope>NUCLEOTIDE SEQUENCE</scope>
</reference>
<accession>A0A218MMC1</accession>